<dbReference type="AlphaFoldDB" id="A0A8H4AMV6"/>
<organism evidence="3 4">
    <name type="scientific">Gigaspora margarita</name>
    <dbReference type="NCBI Taxonomy" id="4874"/>
    <lineage>
        <taxon>Eukaryota</taxon>
        <taxon>Fungi</taxon>
        <taxon>Fungi incertae sedis</taxon>
        <taxon>Mucoromycota</taxon>
        <taxon>Glomeromycotina</taxon>
        <taxon>Glomeromycetes</taxon>
        <taxon>Diversisporales</taxon>
        <taxon>Gigasporaceae</taxon>
        <taxon>Gigaspora</taxon>
    </lineage>
</organism>
<dbReference type="InterPro" id="IPR018253">
    <property type="entry name" value="DnaJ_domain_CS"/>
</dbReference>
<dbReference type="PANTHER" id="PTHR45168">
    <property type="entry name" value="DNAJ HOMOLOG SUBFAMILY B MEMBER 2"/>
    <property type="match status" value="1"/>
</dbReference>
<feature type="compositionally biased region" description="Low complexity" evidence="1">
    <location>
        <begin position="252"/>
        <end position="266"/>
    </location>
</feature>
<feature type="compositionally biased region" description="Basic residues" evidence="1">
    <location>
        <begin position="289"/>
        <end position="302"/>
    </location>
</feature>
<dbReference type="GO" id="GO:0030544">
    <property type="term" value="F:Hsp70 protein binding"/>
    <property type="evidence" value="ECO:0007669"/>
    <property type="project" value="InterPro"/>
</dbReference>
<feature type="compositionally biased region" description="Basic and acidic residues" evidence="1">
    <location>
        <begin position="277"/>
        <end position="288"/>
    </location>
</feature>
<proteinExistence type="predicted"/>
<dbReference type="InterPro" id="IPR036869">
    <property type="entry name" value="J_dom_sf"/>
</dbReference>
<dbReference type="GO" id="GO:0051082">
    <property type="term" value="F:unfolded protein binding"/>
    <property type="evidence" value="ECO:0007669"/>
    <property type="project" value="InterPro"/>
</dbReference>
<comment type="caution">
    <text evidence="3">The sequence shown here is derived from an EMBL/GenBank/DDBJ whole genome shotgun (WGS) entry which is preliminary data.</text>
</comment>
<dbReference type="PROSITE" id="PS00636">
    <property type="entry name" value="DNAJ_1"/>
    <property type="match status" value="1"/>
</dbReference>
<keyword evidence="4" id="KW-1185">Reference proteome</keyword>
<feature type="region of interest" description="Disordered" evidence="1">
    <location>
        <begin position="190"/>
        <end position="238"/>
    </location>
</feature>
<dbReference type="InterPro" id="IPR043183">
    <property type="entry name" value="DNJB2/6-like"/>
</dbReference>
<name>A0A8H4AMV6_GIGMA</name>
<dbReference type="Gene3D" id="1.10.287.110">
    <property type="entry name" value="DnaJ domain"/>
    <property type="match status" value="1"/>
</dbReference>
<evidence type="ECO:0000259" key="2">
    <source>
        <dbReference type="PROSITE" id="PS50076"/>
    </source>
</evidence>
<accession>A0A8H4AMV6</accession>
<dbReference type="InterPro" id="IPR001623">
    <property type="entry name" value="DnaJ_domain"/>
</dbReference>
<protein>
    <submittedName>
        <fullName evidence="3">DnaJ-domain-containing protein</fullName>
    </submittedName>
</protein>
<dbReference type="OrthoDB" id="10250354at2759"/>
<dbReference type="Pfam" id="PF00226">
    <property type="entry name" value="DnaJ"/>
    <property type="match status" value="1"/>
</dbReference>
<dbReference type="PROSITE" id="PS50076">
    <property type="entry name" value="DNAJ_2"/>
    <property type="match status" value="1"/>
</dbReference>
<dbReference type="PANTHER" id="PTHR45168:SF3">
    <property type="entry name" value="DNAJ HEAT SHOCK PROTEIN FAMILY (HSP40) MEMBER B2"/>
    <property type="match status" value="1"/>
</dbReference>
<dbReference type="SMART" id="SM00271">
    <property type="entry name" value="DnaJ"/>
    <property type="match status" value="1"/>
</dbReference>
<feature type="domain" description="J" evidence="2">
    <location>
        <begin position="3"/>
        <end position="69"/>
    </location>
</feature>
<feature type="compositionally biased region" description="Polar residues" evidence="1">
    <location>
        <begin position="202"/>
        <end position="217"/>
    </location>
</feature>
<sequence>MTNYYETLGIDANATEEDIRKAYRRQALIWHPDKNVQNREEAEAKFKSIAEAYEVLSDVDKRKIYDQYGEEGLKNGGPTFERRPFQFHDPQEIFRQFFSTFPNDLFGDPIFGSMFNHDFPSHFSSTSSFSSGPQFRSVHPFDPFGGFGGFGGFPSSSFSVSTNSFSSGSGSGGFIKKSSSTQIINGVRTTITRTEDAEGNVTEVTETSDGSSSQVSYNNRIQNNNSRSINLPIQDGGLSYPTFRQQQYQQQYQQQQDPYMSRQQQYSRTSSGQNSVDIDHTDDHVQDHHKSHGRFNFFNRKK</sequence>
<dbReference type="Proteomes" id="UP000439903">
    <property type="component" value="Unassembled WGS sequence"/>
</dbReference>
<evidence type="ECO:0000313" key="3">
    <source>
        <dbReference type="EMBL" id="KAF0514603.1"/>
    </source>
</evidence>
<feature type="compositionally biased region" description="Polar residues" evidence="1">
    <location>
        <begin position="267"/>
        <end position="276"/>
    </location>
</feature>
<gene>
    <name evidence="3" type="ORF">F8M41_017560</name>
</gene>
<dbReference type="EMBL" id="WTPW01000406">
    <property type="protein sequence ID" value="KAF0514603.1"/>
    <property type="molecule type" value="Genomic_DNA"/>
</dbReference>
<reference evidence="3 4" key="1">
    <citation type="journal article" date="2019" name="Environ. Microbiol.">
        <title>At the nexus of three kingdoms: the genome of the mycorrhizal fungus Gigaspora margarita provides insights into plant, endobacterial and fungal interactions.</title>
        <authorList>
            <person name="Venice F."/>
            <person name="Ghignone S."/>
            <person name="Salvioli di Fossalunga A."/>
            <person name="Amselem J."/>
            <person name="Novero M."/>
            <person name="Xianan X."/>
            <person name="Sedzielewska Toro K."/>
            <person name="Morin E."/>
            <person name="Lipzen A."/>
            <person name="Grigoriev I.V."/>
            <person name="Henrissat B."/>
            <person name="Martin F.M."/>
            <person name="Bonfante P."/>
        </authorList>
    </citation>
    <scope>NUCLEOTIDE SEQUENCE [LARGE SCALE GENOMIC DNA]</scope>
    <source>
        <strain evidence="3 4">BEG34</strain>
    </source>
</reference>
<dbReference type="SUPFAM" id="SSF46565">
    <property type="entry name" value="Chaperone J-domain"/>
    <property type="match status" value="1"/>
</dbReference>
<evidence type="ECO:0000313" key="4">
    <source>
        <dbReference type="Proteomes" id="UP000439903"/>
    </source>
</evidence>
<feature type="compositionally biased region" description="Low complexity" evidence="1">
    <location>
        <begin position="218"/>
        <end position="230"/>
    </location>
</feature>
<dbReference type="PRINTS" id="PR00625">
    <property type="entry name" value="JDOMAIN"/>
</dbReference>
<dbReference type="CDD" id="cd06257">
    <property type="entry name" value="DnaJ"/>
    <property type="match status" value="1"/>
</dbReference>
<feature type="region of interest" description="Disordered" evidence="1">
    <location>
        <begin position="252"/>
        <end position="302"/>
    </location>
</feature>
<evidence type="ECO:0000256" key="1">
    <source>
        <dbReference type="SAM" id="MobiDB-lite"/>
    </source>
</evidence>